<sequence length="219" mass="24694">MPTHFLALPLTHTPRVASQLAETLPSPWNTCPPEVPRKALRPIGTLHLTLGVLHLENDEQFERAKRWLEEELNVKELLGWAGEAARLRRGEVKGDQKADVASIEPLVINLRSLKPMKERLKTFAQSLRDAAVESGTMREEHDPKRRKVLLHATVVNTRHSSPGIREKRYDFTSTIEQCRETEWAANVPIDGVALCKMGARPTENGDAEYTVVAWRELAA</sequence>
<dbReference type="AlphaFoldDB" id="A0A511KN84"/>
<evidence type="ECO:0000313" key="3">
    <source>
        <dbReference type="Proteomes" id="UP000321518"/>
    </source>
</evidence>
<dbReference type="PANTHER" id="PTHR13360:SF1">
    <property type="entry name" value="ACTIVATING SIGNAL COINTEGRATOR 1 COMPLEX SUBUNIT 1"/>
    <property type="match status" value="1"/>
</dbReference>
<dbReference type="GO" id="GO:0006307">
    <property type="term" value="P:DNA alkylation repair"/>
    <property type="evidence" value="ECO:0007669"/>
    <property type="project" value="InterPro"/>
</dbReference>
<dbReference type="GO" id="GO:0006355">
    <property type="term" value="P:regulation of DNA-templated transcription"/>
    <property type="evidence" value="ECO:0007669"/>
    <property type="project" value="TreeGrafter"/>
</dbReference>
<dbReference type="GO" id="GO:0005634">
    <property type="term" value="C:nucleus"/>
    <property type="evidence" value="ECO:0007669"/>
    <property type="project" value="TreeGrafter"/>
</dbReference>
<dbReference type="Gene3D" id="3.90.1140.10">
    <property type="entry name" value="Cyclic phosphodiesterase"/>
    <property type="match status" value="1"/>
</dbReference>
<dbReference type="InterPro" id="IPR009210">
    <property type="entry name" value="ASCC1"/>
</dbReference>
<reference evidence="2 3" key="1">
    <citation type="submission" date="2019-07" db="EMBL/GenBank/DDBJ databases">
        <title>Rhodotorula toruloides NBRC10032 genome sequencing.</title>
        <authorList>
            <person name="Shida Y."/>
            <person name="Takaku H."/>
            <person name="Ogasawara W."/>
            <person name="Mori K."/>
        </authorList>
    </citation>
    <scope>NUCLEOTIDE SEQUENCE [LARGE SCALE GENOMIC DNA]</scope>
    <source>
        <strain evidence="2 3">NBRC10032</strain>
    </source>
</reference>
<dbReference type="EMBL" id="BJWK01000017">
    <property type="protein sequence ID" value="GEM11807.1"/>
    <property type="molecule type" value="Genomic_DNA"/>
</dbReference>
<name>A0A511KN84_RHOTO</name>
<feature type="domain" description="A-kinase anchor protein 7-like phosphoesterase" evidence="1">
    <location>
        <begin position="2"/>
        <end position="204"/>
    </location>
</feature>
<dbReference type="PANTHER" id="PTHR13360">
    <property type="entry name" value="ACTIVATING SIGNAL COINTEGRATOR 1 COMPLEX SUBUNIT 1"/>
    <property type="match status" value="1"/>
</dbReference>
<evidence type="ECO:0000259" key="1">
    <source>
        <dbReference type="Pfam" id="PF10469"/>
    </source>
</evidence>
<accession>A0A511KN84</accession>
<dbReference type="OrthoDB" id="277832at2759"/>
<comment type="caution">
    <text evidence="2">The sequence shown here is derived from an EMBL/GenBank/DDBJ whole genome shotgun (WGS) entry which is preliminary data.</text>
</comment>
<evidence type="ECO:0000313" key="2">
    <source>
        <dbReference type="EMBL" id="GEM11807.1"/>
    </source>
</evidence>
<dbReference type="InterPro" id="IPR019510">
    <property type="entry name" value="AKAP7-like_phosphoesterase"/>
</dbReference>
<protein>
    <recommendedName>
        <fullName evidence="1">A-kinase anchor protein 7-like phosphoesterase domain-containing protein</fullName>
    </recommendedName>
</protein>
<proteinExistence type="predicted"/>
<dbReference type="Proteomes" id="UP000321518">
    <property type="component" value="Unassembled WGS sequence"/>
</dbReference>
<dbReference type="Pfam" id="PF10469">
    <property type="entry name" value="AKAP7_NLS"/>
    <property type="match status" value="1"/>
</dbReference>
<organism evidence="2 3">
    <name type="scientific">Rhodotorula toruloides</name>
    <name type="common">Yeast</name>
    <name type="synonym">Rhodosporidium toruloides</name>
    <dbReference type="NCBI Taxonomy" id="5286"/>
    <lineage>
        <taxon>Eukaryota</taxon>
        <taxon>Fungi</taxon>
        <taxon>Dikarya</taxon>
        <taxon>Basidiomycota</taxon>
        <taxon>Pucciniomycotina</taxon>
        <taxon>Microbotryomycetes</taxon>
        <taxon>Sporidiobolales</taxon>
        <taxon>Sporidiobolaceae</taxon>
        <taxon>Rhodotorula</taxon>
    </lineage>
</organism>
<gene>
    <name evidence="2" type="ORF">Rt10032_c17g5824</name>
</gene>